<dbReference type="EMBL" id="JBHUCX010000022">
    <property type="protein sequence ID" value="MFD1674839.1"/>
    <property type="molecule type" value="Genomic_DNA"/>
</dbReference>
<gene>
    <name evidence="1" type="ORF">ACFSB2_09025</name>
</gene>
<dbReference type="Proteomes" id="UP001597079">
    <property type="component" value="Unassembled WGS sequence"/>
</dbReference>
<accession>A0ABW4JG32</accession>
<keyword evidence="2" id="KW-1185">Reference proteome</keyword>
<evidence type="ECO:0000313" key="1">
    <source>
        <dbReference type="EMBL" id="MFD1674839.1"/>
    </source>
</evidence>
<reference evidence="2" key="1">
    <citation type="journal article" date="2019" name="Int. J. Syst. Evol. Microbiol.">
        <title>The Global Catalogue of Microorganisms (GCM) 10K type strain sequencing project: providing services to taxonomists for standard genome sequencing and annotation.</title>
        <authorList>
            <consortium name="The Broad Institute Genomics Platform"/>
            <consortium name="The Broad Institute Genome Sequencing Center for Infectious Disease"/>
            <person name="Wu L."/>
            <person name="Ma J."/>
        </authorList>
    </citation>
    <scope>NUCLEOTIDE SEQUENCE [LARGE SCALE GENOMIC DNA]</scope>
    <source>
        <strain evidence="2">CGMCC 1.12286</strain>
    </source>
</reference>
<organism evidence="1 2">
    <name type="scientific">Alicyclobacillus fodiniaquatilis</name>
    <dbReference type="NCBI Taxonomy" id="1661150"/>
    <lineage>
        <taxon>Bacteria</taxon>
        <taxon>Bacillati</taxon>
        <taxon>Bacillota</taxon>
        <taxon>Bacilli</taxon>
        <taxon>Bacillales</taxon>
        <taxon>Alicyclobacillaceae</taxon>
        <taxon>Alicyclobacillus</taxon>
    </lineage>
</organism>
<sequence>MKITIKSTALLGLGALCIASLVINEVQYRQNENIKDTSLEYGFALAFSGINTANSIFKGQLPGQDTTDAVRYIARSAGQLESMSRVMNEMGIEHTAGIGVRLEESAEIISKPTKYSKEQVAQNKKFVEEVSTDFRPCFDGPILVKSRLPAAISKVYKAISAISPKERSQLYSM</sequence>
<dbReference type="RefSeq" id="WP_377942713.1">
    <property type="nucleotide sequence ID" value="NZ_JBHUCX010000022.1"/>
</dbReference>
<proteinExistence type="predicted"/>
<protein>
    <submittedName>
        <fullName evidence="1">Uncharacterized protein</fullName>
    </submittedName>
</protein>
<name>A0ABW4JG32_9BACL</name>
<comment type="caution">
    <text evidence="1">The sequence shown here is derived from an EMBL/GenBank/DDBJ whole genome shotgun (WGS) entry which is preliminary data.</text>
</comment>
<evidence type="ECO:0000313" key="2">
    <source>
        <dbReference type="Proteomes" id="UP001597079"/>
    </source>
</evidence>